<gene>
    <name evidence="16" type="ORF">ED208_03840</name>
</gene>
<evidence type="ECO:0000256" key="15">
    <source>
        <dbReference type="RuleBase" id="RU365021"/>
    </source>
</evidence>
<dbReference type="UniPathway" id="UPA00694"/>
<feature type="transmembrane region" description="Helical" evidence="15">
    <location>
        <begin position="698"/>
        <end position="722"/>
    </location>
</feature>
<dbReference type="AlphaFoldDB" id="A0A3N0VLR4"/>
<dbReference type="PANTHER" id="PTHR39083">
    <property type="entry name" value="CYCLIC DI-GMP-BINDING PROTEIN"/>
    <property type="match status" value="1"/>
</dbReference>
<evidence type="ECO:0000256" key="8">
    <source>
        <dbReference type="ARBA" id="ARBA00022519"/>
    </source>
</evidence>
<name>A0A3N0VLR4_9GAMM</name>
<comment type="caution">
    <text evidence="16">The sequence shown here is derived from an EMBL/GenBank/DDBJ whole genome shotgun (WGS) entry which is preliminary data.</text>
</comment>
<dbReference type="GO" id="GO:0030244">
    <property type="term" value="P:cellulose biosynthetic process"/>
    <property type="evidence" value="ECO:0007669"/>
    <property type="project" value="UniProtKB-KW"/>
</dbReference>
<dbReference type="Proteomes" id="UP000282106">
    <property type="component" value="Unassembled WGS sequence"/>
</dbReference>
<comment type="subunit">
    <text evidence="5 15">Tightly associated with the cellulose synthase catalytic subunit.</text>
</comment>
<keyword evidence="15" id="KW-0732">Signal</keyword>
<protein>
    <recommendedName>
        <fullName evidence="6 15">Cyclic di-GMP-binding protein</fullName>
    </recommendedName>
    <alternativeName>
        <fullName evidence="14 15">Cellulose synthase regulatory subunit</fullName>
    </alternativeName>
</protein>
<evidence type="ECO:0000256" key="7">
    <source>
        <dbReference type="ARBA" id="ARBA00022475"/>
    </source>
</evidence>
<dbReference type="InterPro" id="IPR003920">
    <property type="entry name" value="Cell_synth_B"/>
</dbReference>
<keyword evidence="12 15" id="KW-1133">Transmembrane helix</keyword>
<comment type="subcellular location">
    <subcellularLocation>
        <location evidence="2">Cell inner membrane</location>
        <topology evidence="2">Single-pass membrane protein</topology>
    </subcellularLocation>
</comment>
<evidence type="ECO:0000313" key="17">
    <source>
        <dbReference type="Proteomes" id="UP000282106"/>
    </source>
</evidence>
<feature type="chain" id="PRO_5017847585" description="Cyclic di-GMP-binding protein" evidence="15">
    <location>
        <begin position="23"/>
        <end position="733"/>
    </location>
</feature>
<comment type="function">
    <text evidence="1 15">Binds the cellulose synthase activator, bis-(3'-5') cyclic diguanylic acid (c-di-GMP).</text>
</comment>
<dbReference type="EMBL" id="RJVO01000001">
    <property type="protein sequence ID" value="ROH93664.1"/>
    <property type="molecule type" value="Genomic_DNA"/>
</dbReference>
<keyword evidence="11 15" id="KW-0135">Cellulose biosynthesis</keyword>
<dbReference type="PRINTS" id="PR01440">
    <property type="entry name" value="CELLSNTHASEB"/>
</dbReference>
<keyword evidence="7 15" id="KW-1003">Cell membrane</keyword>
<evidence type="ECO:0000256" key="2">
    <source>
        <dbReference type="ARBA" id="ARBA00004377"/>
    </source>
</evidence>
<proteinExistence type="inferred from homology"/>
<sequence length="733" mass="78816">MRRRLVLLSALALLAGSARAVAASPSLAEAAPAETAAVTPAPVLERRLLLSELGGNPAEVIKGVEGQQSWDFGLRLDQTVRQARLRLRYSYSPALLPELSHLRVQLNGVVVATVPLPREANGAEQTSEIALPSEFFTDYNQLNIQLIGHYTTGCEDPLHSSLWASINGASELLLSLQALEPSPDLARLPAPFFDERDRERLRLPFVFPATPSLPVLQAAAVAATWFGALADYRGAEFPVLRDRLPPGHALLFATNEARPSGLELPLVQQPSLRLLRNPADPYGLLLVVQGRDAEQLQQAVNGLVLGSALLSGPVATVKAAPLPARRPLNDAPRWLPGDRPVRFGELVQDIKDLQVEGHAPGPINLRVRVAPDLFTWNRHGVPLQLSYRYTPPVEDDNSMLTISANKQIVSSFRLKPGEPGEYSGVLRVPPYLLGSDNNLQFQFGVDYHRPGPCRDSGLDLVRSSLDPEASTIDVSGFDHYALMPNLRLFANGGHPYTRYADLAETALLLPSPASDGDLEAAFQLLGRLGAISGAPGLRLRLASGEALEGLQDKDLLLIGDQPLLARWRQNLPAVIEREARSSGPLARAGLWFRRGLVNDSSAATNEGGVSAESAGGIAALVGFESPLRGGRSVVALLYNSEPARQAALTALASPGSVARIRGDTAVIRGNEIKVFSSNSGYAVGRLSPLTWLWLQFSLHAWLVVVLVLLAALLAAAGVYGYLRRAAARRIAAT</sequence>
<dbReference type="InParanoid" id="A0A3N0VLR4"/>
<feature type="signal peptide" evidence="15">
    <location>
        <begin position="1"/>
        <end position="22"/>
    </location>
</feature>
<evidence type="ECO:0000313" key="16">
    <source>
        <dbReference type="EMBL" id="ROH93664.1"/>
    </source>
</evidence>
<dbReference type="Gene3D" id="2.60.120.260">
    <property type="entry name" value="Galactose-binding domain-like"/>
    <property type="match status" value="2"/>
</dbReference>
<evidence type="ECO:0000256" key="9">
    <source>
        <dbReference type="ARBA" id="ARBA00022636"/>
    </source>
</evidence>
<keyword evidence="9 15" id="KW-0973">c-di-GMP</keyword>
<dbReference type="GO" id="GO:0006011">
    <property type="term" value="P:UDP-alpha-D-glucose metabolic process"/>
    <property type="evidence" value="ECO:0007669"/>
    <property type="project" value="InterPro"/>
</dbReference>
<evidence type="ECO:0000256" key="14">
    <source>
        <dbReference type="ARBA" id="ARBA00033444"/>
    </source>
</evidence>
<evidence type="ECO:0000256" key="3">
    <source>
        <dbReference type="ARBA" id="ARBA00005186"/>
    </source>
</evidence>
<reference evidence="16 17" key="1">
    <citation type="submission" date="2018-10" db="EMBL/GenBank/DDBJ databases">
        <authorList>
            <person name="Chen W.-M."/>
        </authorList>
    </citation>
    <scope>NUCLEOTIDE SEQUENCE [LARGE SCALE GENOMIC DNA]</scope>
    <source>
        <strain evidence="16 17">THS-13</strain>
    </source>
</reference>
<keyword evidence="13 15" id="KW-0472">Membrane</keyword>
<evidence type="ECO:0000256" key="6">
    <source>
        <dbReference type="ARBA" id="ARBA00021844"/>
    </source>
</evidence>
<evidence type="ECO:0000256" key="11">
    <source>
        <dbReference type="ARBA" id="ARBA00022916"/>
    </source>
</evidence>
<organism evidence="16 17">
    <name type="scientific">Stagnimonas aquatica</name>
    <dbReference type="NCBI Taxonomy" id="2689987"/>
    <lineage>
        <taxon>Bacteria</taxon>
        <taxon>Pseudomonadati</taxon>
        <taxon>Pseudomonadota</taxon>
        <taxon>Gammaproteobacteria</taxon>
        <taxon>Nevskiales</taxon>
        <taxon>Nevskiaceae</taxon>
        <taxon>Stagnimonas</taxon>
    </lineage>
</organism>
<evidence type="ECO:0000256" key="13">
    <source>
        <dbReference type="ARBA" id="ARBA00023136"/>
    </source>
</evidence>
<accession>A0A3N0VLR4</accession>
<dbReference type="InterPro" id="IPR018513">
    <property type="entry name" value="Cell_synthase_bac"/>
</dbReference>
<evidence type="ECO:0000256" key="1">
    <source>
        <dbReference type="ARBA" id="ARBA00002057"/>
    </source>
</evidence>
<dbReference type="Pfam" id="PF03170">
    <property type="entry name" value="BcsB"/>
    <property type="match status" value="1"/>
</dbReference>
<evidence type="ECO:0000256" key="5">
    <source>
        <dbReference type="ARBA" id="ARBA00011437"/>
    </source>
</evidence>
<dbReference type="GO" id="GO:0005886">
    <property type="term" value="C:plasma membrane"/>
    <property type="evidence" value="ECO:0007669"/>
    <property type="project" value="UniProtKB-SubCell"/>
</dbReference>
<comment type="pathway">
    <text evidence="3 15">Glycan metabolism; bacterial cellulose biosynthesis.</text>
</comment>
<keyword evidence="8 15" id="KW-0997">Cell inner membrane</keyword>
<dbReference type="PANTHER" id="PTHR39083:SF1">
    <property type="entry name" value="CYCLIC DI-GMP-BINDING PROTEIN"/>
    <property type="match status" value="1"/>
</dbReference>
<evidence type="ECO:0000256" key="10">
    <source>
        <dbReference type="ARBA" id="ARBA00022692"/>
    </source>
</evidence>
<keyword evidence="17" id="KW-1185">Reference proteome</keyword>
<evidence type="ECO:0000256" key="4">
    <source>
        <dbReference type="ARBA" id="ARBA00010714"/>
    </source>
</evidence>
<evidence type="ECO:0000256" key="12">
    <source>
        <dbReference type="ARBA" id="ARBA00022989"/>
    </source>
</evidence>
<comment type="similarity">
    <text evidence="4 15">Belongs to the AcsB/BcsB family.</text>
</comment>
<dbReference type="FunCoup" id="A0A3N0VLR4">
    <property type="interactions" value="19"/>
</dbReference>
<keyword evidence="10 15" id="KW-0812">Transmembrane</keyword>
<dbReference type="RefSeq" id="WP_123210519.1">
    <property type="nucleotide sequence ID" value="NZ_RJVO01000001.1"/>
</dbReference>